<reference evidence="3 4" key="1">
    <citation type="submission" date="2020-08" db="EMBL/GenBank/DDBJ databases">
        <title>Genome public.</title>
        <authorList>
            <person name="Liu C."/>
            <person name="Sun Q."/>
        </authorList>
    </citation>
    <scope>NUCLEOTIDE SEQUENCE [LARGE SCALE GENOMIC DNA]</scope>
    <source>
        <strain evidence="3 4">NSJ-37</strain>
    </source>
</reference>
<dbReference type="Pfam" id="PF00270">
    <property type="entry name" value="DEAD"/>
    <property type="match status" value="1"/>
</dbReference>
<organism evidence="3 4">
    <name type="scientific">Jutongia huaianensis</name>
    <dbReference type="NCBI Taxonomy" id="2763668"/>
    <lineage>
        <taxon>Bacteria</taxon>
        <taxon>Bacillati</taxon>
        <taxon>Bacillota</taxon>
        <taxon>Clostridia</taxon>
        <taxon>Lachnospirales</taxon>
        <taxon>Lachnospiraceae</taxon>
        <taxon>Jutongia</taxon>
    </lineage>
</organism>
<dbReference type="InterPro" id="IPR011528">
    <property type="entry name" value="NERD"/>
</dbReference>
<protein>
    <submittedName>
        <fullName evidence="3">NERD domain-containing protein</fullName>
    </submittedName>
</protein>
<dbReference type="InterPro" id="IPR014001">
    <property type="entry name" value="Helicase_ATP-bd"/>
</dbReference>
<dbReference type="InterPro" id="IPR027417">
    <property type="entry name" value="P-loop_NTPase"/>
</dbReference>
<evidence type="ECO:0000256" key="1">
    <source>
        <dbReference type="SAM" id="Coils"/>
    </source>
</evidence>
<dbReference type="Gene3D" id="3.40.50.300">
    <property type="entry name" value="P-loop containing nucleotide triphosphate hydrolases"/>
    <property type="match status" value="2"/>
</dbReference>
<feature type="coiled-coil region" evidence="1">
    <location>
        <begin position="197"/>
        <end position="224"/>
    </location>
</feature>
<dbReference type="SMART" id="SM00487">
    <property type="entry name" value="DEXDc"/>
    <property type="match status" value="1"/>
</dbReference>
<comment type="caution">
    <text evidence="3">The sequence shown here is derived from an EMBL/GenBank/DDBJ whole genome shotgun (WGS) entry which is preliminary data.</text>
</comment>
<dbReference type="InterPro" id="IPR011545">
    <property type="entry name" value="DEAD/DEAH_box_helicase_dom"/>
</dbReference>
<dbReference type="PANTHER" id="PTHR11070:SF45">
    <property type="entry name" value="DNA 3'-5' HELICASE"/>
    <property type="match status" value="1"/>
</dbReference>
<keyword evidence="1" id="KW-0175">Coiled coil</keyword>
<dbReference type="Pfam" id="PF08378">
    <property type="entry name" value="NERD"/>
    <property type="match status" value="1"/>
</dbReference>
<proteinExistence type="predicted"/>
<dbReference type="Proteomes" id="UP000606193">
    <property type="component" value="Unassembled WGS sequence"/>
</dbReference>
<dbReference type="SUPFAM" id="SSF52540">
    <property type="entry name" value="P-loop containing nucleoside triphosphate hydrolases"/>
    <property type="match status" value="1"/>
</dbReference>
<evidence type="ECO:0000313" key="4">
    <source>
        <dbReference type="Proteomes" id="UP000606193"/>
    </source>
</evidence>
<evidence type="ECO:0000313" key="3">
    <source>
        <dbReference type="EMBL" id="MBC8563323.1"/>
    </source>
</evidence>
<keyword evidence="4" id="KW-1185">Reference proteome</keyword>
<name>A0ABR7N3Y5_9FIRM</name>
<sequence length="560" mass="64499">MVTFIPPYMGEEIKSNAERKMYDVLQELNLKNACVLHSLGLPRHRSKIYGEIDFAVVCERGVACLEIKGGRVECRDGQWTFIDRYGTERVKPEGPFAQVTGNMFSLRDILKKRFEGNPHMKNILMASGVVFPDITFHSDSQEIIPEIIYDRTTEDISEYMNRVFDYWQQRQHREPSKLSPSDIREVVRFLRADFCFIPSLNDRLEQVEQKLVRLTAEQAQLMEALGMNDHLIVEGGAGTGKTLLAAEFARRQLEQGARVLYLTYNKNLAHHVMRSLPETDQLKVVNIHALFGEYVPVDVEELQKDPQKYFAQILPERFYDYISEKQSTDPDAADMQYDLLIMDEGQDILKPLYLYSLDCLLKGGLDHGKWAVFYDEKQNIYNPEYQDGMDILRSYSHTKFRLFVNCRNTVQIGTYSAKASGVTFAEFMRENGEEVGKISYEDEKDFGGKIKEIMKTLREGKVSPGDITFLSPKKYQNSKLATLKLTVNELRDDFKPDPSVPVFATIQGFKGLDAKVVILCDVEALRRETFSQYIYLAGTRARTLLYIVGTKDFWEEHQVE</sequence>
<gene>
    <name evidence="3" type="ORF">H8704_11920</name>
</gene>
<accession>A0ABR7N3Y5</accession>
<dbReference type="EMBL" id="JACRSX010000019">
    <property type="protein sequence ID" value="MBC8563323.1"/>
    <property type="molecule type" value="Genomic_DNA"/>
</dbReference>
<dbReference type="PANTHER" id="PTHR11070">
    <property type="entry name" value="UVRD / RECB / PCRA DNA HELICASE FAMILY MEMBER"/>
    <property type="match status" value="1"/>
</dbReference>
<feature type="domain" description="Helicase ATP-binding" evidence="2">
    <location>
        <begin position="210"/>
        <end position="453"/>
    </location>
</feature>
<dbReference type="InterPro" id="IPR000212">
    <property type="entry name" value="DNA_helicase_UvrD/REP"/>
</dbReference>
<dbReference type="RefSeq" id="WP_249298406.1">
    <property type="nucleotide sequence ID" value="NZ_JACRSX010000019.1"/>
</dbReference>
<evidence type="ECO:0000259" key="2">
    <source>
        <dbReference type="SMART" id="SM00487"/>
    </source>
</evidence>